<keyword evidence="2" id="KW-0812">Transmembrane</keyword>
<reference evidence="3 4" key="1">
    <citation type="submission" date="2018-03" db="EMBL/GenBank/DDBJ databases">
        <title>Draft genome of Deinococcus sp. OD32.</title>
        <authorList>
            <person name="Wang X.-P."/>
            <person name="Du Z.-J."/>
        </authorList>
    </citation>
    <scope>NUCLEOTIDE SEQUENCE [LARGE SCALE GENOMIC DNA]</scope>
    <source>
        <strain evidence="3 4">OD32</strain>
    </source>
</reference>
<evidence type="ECO:0000256" key="2">
    <source>
        <dbReference type="SAM" id="Phobius"/>
    </source>
</evidence>
<dbReference type="AlphaFoldDB" id="A0A2T3WAT3"/>
<comment type="caution">
    <text evidence="3">The sequence shown here is derived from an EMBL/GenBank/DDBJ whole genome shotgun (WGS) entry which is preliminary data.</text>
</comment>
<evidence type="ECO:0000313" key="3">
    <source>
        <dbReference type="EMBL" id="PTA69006.1"/>
    </source>
</evidence>
<evidence type="ECO:0000313" key="4">
    <source>
        <dbReference type="Proteomes" id="UP000240317"/>
    </source>
</evidence>
<protein>
    <submittedName>
        <fullName evidence="3">Uncharacterized protein</fullName>
    </submittedName>
</protein>
<dbReference type="Proteomes" id="UP000240317">
    <property type="component" value="Unassembled WGS sequence"/>
</dbReference>
<dbReference type="RefSeq" id="WP_107136864.1">
    <property type="nucleotide sequence ID" value="NZ_PYSV01000003.1"/>
</dbReference>
<feature type="transmembrane region" description="Helical" evidence="2">
    <location>
        <begin position="173"/>
        <end position="190"/>
    </location>
</feature>
<dbReference type="InterPro" id="IPR046657">
    <property type="entry name" value="DUF6766"/>
</dbReference>
<dbReference type="OrthoDB" id="187863at2"/>
<name>A0A2T3WAT3_9DEIO</name>
<feature type="transmembrane region" description="Helical" evidence="2">
    <location>
        <begin position="118"/>
        <end position="136"/>
    </location>
</feature>
<keyword evidence="4" id="KW-1185">Reference proteome</keyword>
<dbReference type="Pfam" id="PF20554">
    <property type="entry name" value="DUF6766"/>
    <property type="match status" value="1"/>
</dbReference>
<organism evidence="3 4">
    <name type="scientific">Deinococcus arcticus</name>
    <dbReference type="NCBI Taxonomy" id="2136176"/>
    <lineage>
        <taxon>Bacteria</taxon>
        <taxon>Thermotogati</taxon>
        <taxon>Deinococcota</taxon>
        <taxon>Deinococci</taxon>
        <taxon>Deinococcales</taxon>
        <taxon>Deinococcaceae</taxon>
        <taxon>Deinococcus</taxon>
    </lineage>
</organism>
<keyword evidence="2" id="KW-1133">Transmembrane helix</keyword>
<keyword evidence="2" id="KW-0472">Membrane</keyword>
<accession>A0A2T3WAT3</accession>
<proteinExistence type="predicted"/>
<gene>
    <name evidence="3" type="ORF">C8263_04195</name>
</gene>
<dbReference type="EMBL" id="PYSV01000003">
    <property type="protein sequence ID" value="PTA69006.1"/>
    <property type="molecule type" value="Genomic_DNA"/>
</dbReference>
<feature type="compositionally biased region" description="Basic and acidic residues" evidence="1">
    <location>
        <begin position="98"/>
        <end position="107"/>
    </location>
</feature>
<feature type="region of interest" description="Disordered" evidence="1">
    <location>
        <begin position="88"/>
        <end position="107"/>
    </location>
</feature>
<sequence length="211" mass="23974">MRRFWTNNALSIVLVVLFLVFWLAQALTGWAVHNEELQTLGQRPLGWGPYLASAHFWSATAENWESEFLQMAAFVTLTVYLRQRGSAESNPYPDEQTPEQRQKDAQDKAQRGFWRRNSLSVVLTGLFLGSLALHLLSSWTDNNHEKQARGQEALNLGAFMGQPEFWFESFQNWQSEFLAVVAIVVLTIFLRQVGSSQSKALTDPNHKTGDA</sequence>
<evidence type="ECO:0000256" key="1">
    <source>
        <dbReference type="SAM" id="MobiDB-lite"/>
    </source>
</evidence>